<proteinExistence type="predicted"/>
<dbReference type="PROSITE" id="PS50851">
    <property type="entry name" value="CHEW"/>
    <property type="match status" value="1"/>
</dbReference>
<dbReference type="AlphaFoldDB" id="A0A975GMH3"/>
<dbReference type="PANTHER" id="PTHR22617">
    <property type="entry name" value="CHEMOTAXIS SENSOR HISTIDINE KINASE-RELATED"/>
    <property type="match status" value="1"/>
</dbReference>
<dbReference type="Pfam" id="PF01584">
    <property type="entry name" value="CheW"/>
    <property type="match status" value="1"/>
</dbReference>
<name>A0A975GMH3_9BACT</name>
<dbReference type="GO" id="GO:0006935">
    <property type="term" value="P:chemotaxis"/>
    <property type="evidence" value="ECO:0007669"/>
    <property type="project" value="InterPro"/>
</dbReference>
<dbReference type="InterPro" id="IPR039315">
    <property type="entry name" value="CheW"/>
</dbReference>
<dbReference type="InterPro" id="IPR002545">
    <property type="entry name" value="CheW-lke_dom"/>
</dbReference>
<reference evidence="2" key="1">
    <citation type="journal article" date="2021" name="Microb. Physiol.">
        <title>Proteogenomic Insights into the Physiology of Marine, Sulfate-Reducing, Filamentous Desulfonema limicola and Desulfonema magnum.</title>
        <authorList>
            <person name="Schnaars V."/>
            <person name="Wohlbrand L."/>
            <person name="Scheve S."/>
            <person name="Hinrichs C."/>
            <person name="Reinhardt R."/>
            <person name="Rabus R."/>
        </authorList>
    </citation>
    <scope>NUCLEOTIDE SEQUENCE</scope>
    <source>
        <strain evidence="2">4be13</strain>
    </source>
</reference>
<dbReference type="SUPFAM" id="SSF50341">
    <property type="entry name" value="CheW-like"/>
    <property type="match status" value="1"/>
</dbReference>
<dbReference type="Gene3D" id="2.40.50.180">
    <property type="entry name" value="CheA-289, Domain 4"/>
    <property type="match status" value="1"/>
</dbReference>
<sequence>MTNEQKELLLFQVGNRQFGLDLPLVKSIHRAKRFLEQGAGENIPIYDLSLMLGQDSSSHHPGSKKIMIVGNEEYSLGLKVDHVDGVVSVSNEQIKWLSPIFKGPSLNCFPRVLKQNNHLILLLNPKGIESLNMEDRTPDAETLCPELRPPSIQEECEFMEADSLETRPDADIKSPSPLAENDLQLLFKQHIDSEKLESFLTQMIDEETISDMIMRISARILEESITCEIGKVGEILRKRMAEKSLKNANK</sequence>
<dbReference type="EMBL" id="CP061800">
    <property type="protein sequence ID" value="QTA86802.1"/>
    <property type="molecule type" value="Genomic_DNA"/>
</dbReference>
<dbReference type="GO" id="GO:0005829">
    <property type="term" value="C:cytosol"/>
    <property type="evidence" value="ECO:0007669"/>
    <property type="project" value="TreeGrafter"/>
</dbReference>
<dbReference type="GO" id="GO:0007165">
    <property type="term" value="P:signal transduction"/>
    <property type="evidence" value="ECO:0007669"/>
    <property type="project" value="InterPro"/>
</dbReference>
<evidence type="ECO:0000259" key="1">
    <source>
        <dbReference type="PROSITE" id="PS50851"/>
    </source>
</evidence>
<dbReference type="SMART" id="SM00260">
    <property type="entry name" value="CheW"/>
    <property type="match status" value="1"/>
</dbReference>
<organism evidence="2 3">
    <name type="scientific">Desulfonema magnum</name>
    <dbReference type="NCBI Taxonomy" id="45655"/>
    <lineage>
        <taxon>Bacteria</taxon>
        <taxon>Pseudomonadati</taxon>
        <taxon>Thermodesulfobacteriota</taxon>
        <taxon>Desulfobacteria</taxon>
        <taxon>Desulfobacterales</taxon>
        <taxon>Desulfococcaceae</taxon>
        <taxon>Desulfonema</taxon>
    </lineage>
</organism>
<dbReference type="Gene3D" id="2.30.30.40">
    <property type="entry name" value="SH3 Domains"/>
    <property type="match status" value="1"/>
</dbReference>
<dbReference type="PANTHER" id="PTHR22617:SF23">
    <property type="entry name" value="CHEMOTAXIS PROTEIN CHEW"/>
    <property type="match status" value="1"/>
</dbReference>
<dbReference type="InterPro" id="IPR036061">
    <property type="entry name" value="CheW-like_dom_sf"/>
</dbReference>
<protein>
    <submittedName>
        <fullName evidence="2">CheW-like domain-containing protein</fullName>
    </submittedName>
</protein>
<gene>
    <name evidence="2" type="ORF">dnm_028260</name>
</gene>
<feature type="domain" description="CheW-like" evidence="1">
    <location>
        <begin position="1"/>
        <end position="134"/>
    </location>
</feature>
<dbReference type="KEGG" id="dmm:dnm_028260"/>
<evidence type="ECO:0000313" key="2">
    <source>
        <dbReference type="EMBL" id="QTA86802.1"/>
    </source>
</evidence>
<dbReference type="Proteomes" id="UP000663722">
    <property type="component" value="Chromosome"/>
</dbReference>
<evidence type="ECO:0000313" key="3">
    <source>
        <dbReference type="Proteomes" id="UP000663722"/>
    </source>
</evidence>
<dbReference type="RefSeq" id="WP_207682280.1">
    <property type="nucleotide sequence ID" value="NZ_CP061800.1"/>
</dbReference>
<keyword evidence="3" id="KW-1185">Reference proteome</keyword>
<accession>A0A975GMH3</accession>